<reference evidence="2" key="1">
    <citation type="submission" date="2020-11" db="EMBL/GenBank/DDBJ databases">
        <title>Chlorella ohadii genome sequencing and assembly.</title>
        <authorList>
            <person name="Murik O."/>
            <person name="Treves H."/>
            <person name="Kedem I."/>
            <person name="Shotland Y."/>
            <person name="Kaplan A."/>
        </authorList>
    </citation>
    <scope>NUCLEOTIDE SEQUENCE</scope>
    <source>
        <strain evidence="2">1</strain>
    </source>
</reference>
<feature type="compositionally biased region" description="Gly residues" evidence="1">
    <location>
        <begin position="86"/>
        <end position="98"/>
    </location>
</feature>
<proteinExistence type="predicted"/>
<accession>A0AAD5DJ28</accession>
<evidence type="ECO:0000256" key="1">
    <source>
        <dbReference type="SAM" id="MobiDB-lite"/>
    </source>
</evidence>
<evidence type="ECO:0000313" key="2">
    <source>
        <dbReference type="EMBL" id="KAI7838602.1"/>
    </source>
</evidence>
<dbReference type="InterPro" id="IPR013078">
    <property type="entry name" value="His_Pase_superF_clade-1"/>
</dbReference>
<dbReference type="CDD" id="cd07067">
    <property type="entry name" value="HP_PGM_like"/>
    <property type="match status" value="1"/>
</dbReference>
<dbReference type="AlphaFoldDB" id="A0AAD5DJ28"/>
<gene>
    <name evidence="2" type="ORF">COHA_007610</name>
</gene>
<dbReference type="PANTHER" id="PTHR47821">
    <property type="entry name" value="PHOSPHOGLYCERATE MUTASE FAMILY PROTEIN"/>
    <property type="match status" value="1"/>
</dbReference>
<protein>
    <recommendedName>
        <fullName evidence="4">Phosphoglycerate mutase</fullName>
    </recommendedName>
</protein>
<dbReference type="PANTHER" id="PTHR47821:SF2">
    <property type="entry name" value="PHOSPHOGLYCERATE MUTASE FAMILY PROTEIN"/>
    <property type="match status" value="1"/>
</dbReference>
<comment type="caution">
    <text evidence="2">The sequence shown here is derived from an EMBL/GenBank/DDBJ whole genome shotgun (WGS) entry which is preliminary data.</text>
</comment>
<sequence length="242" mass="25182">MAEPTRPRAWRNTYWLLRHGRSTANERDLIVSHLANGEQPEWGLTEEGRAQAAAAGEQLRALLAAANGSTGSVNGGGSEANASSRNGGGSGKNGAAPGGGHGAGTLLFLASPFSRALETAHGASKALGTSHGTPQLQVEHALRERNFGDYEMTSCSNYEKVWEEDAKSTAIRPSGEGGESVDDVAARTLGLLQRLEAQHAGQHIVLMSHGDALSILAAAALGTPLGQHRQHGLPNCGIMRIG</sequence>
<evidence type="ECO:0000313" key="3">
    <source>
        <dbReference type="Proteomes" id="UP001205105"/>
    </source>
</evidence>
<keyword evidence="3" id="KW-1185">Reference proteome</keyword>
<dbReference type="InterPro" id="IPR029033">
    <property type="entry name" value="His_PPase_superfam"/>
</dbReference>
<dbReference type="Gene3D" id="3.40.50.1240">
    <property type="entry name" value="Phosphoglycerate mutase-like"/>
    <property type="match status" value="1"/>
</dbReference>
<dbReference type="EMBL" id="JADXDR010000122">
    <property type="protein sequence ID" value="KAI7838602.1"/>
    <property type="molecule type" value="Genomic_DNA"/>
</dbReference>
<dbReference type="Proteomes" id="UP001205105">
    <property type="component" value="Unassembled WGS sequence"/>
</dbReference>
<dbReference type="SUPFAM" id="SSF53254">
    <property type="entry name" value="Phosphoglycerate mutase-like"/>
    <property type="match status" value="1"/>
</dbReference>
<name>A0AAD5DJ28_9CHLO</name>
<dbReference type="Pfam" id="PF00300">
    <property type="entry name" value="His_Phos_1"/>
    <property type="match status" value="1"/>
</dbReference>
<organism evidence="2 3">
    <name type="scientific">Chlorella ohadii</name>
    <dbReference type="NCBI Taxonomy" id="2649997"/>
    <lineage>
        <taxon>Eukaryota</taxon>
        <taxon>Viridiplantae</taxon>
        <taxon>Chlorophyta</taxon>
        <taxon>core chlorophytes</taxon>
        <taxon>Trebouxiophyceae</taxon>
        <taxon>Chlorellales</taxon>
        <taxon>Chlorellaceae</taxon>
        <taxon>Chlorella clade</taxon>
        <taxon>Chlorella</taxon>
    </lineage>
</organism>
<evidence type="ECO:0008006" key="4">
    <source>
        <dbReference type="Google" id="ProtNLM"/>
    </source>
</evidence>
<dbReference type="SMART" id="SM00855">
    <property type="entry name" value="PGAM"/>
    <property type="match status" value="1"/>
</dbReference>
<feature type="region of interest" description="Disordered" evidence="1">
    <location>
        <begin position="70"/>
        <end position="98"/>
    </location>
</feature>